<dbReference type="OrthoDB" id="4337778at2"/>
<sequence length="70" mass="7338">MTIRGFVGAIAISTAALGTALVLAPAAVAGPPYKNCTEAHKDGRYDIPRGDQAYRPALDRDNDGIACESY</sequence>
<dbReference type="RefSeq" id="WP_045374373.1">
    <property type="nucleotide sequence ID" value="NZ_BBKA01000013.1"/>
</dbReference>
<keyword evidence="1" id="KW-0732">Signal</keyword>
<evidence type="ECO:0000256" key="1">
    <source>
        <dbReference type="SAM" id="SignalP"/>
    </source>
</evidence>
<dbReference type="EMBL" id="LQPE01000140">
    <property type="protein sequence ID" value="ORW01384.1"/>
    <property type="molecule type" value="Genomic_DNA"/>
</dbReference>
<dbReference type="AlphaFoldDB" id="A0A1X1XRK2"/>
<feature type="domain" description="Excalibur calcium-binding" evidence="2">
    <location>
        <begin position="32"/>
        <end position="68"/>
    </location>
</feature>
<keyword evidence="4" id="KW-1185">Reference proteome</keyword>
<gene>
    <name evidence="3" type="ORF">AWC14_08055</name>
</gene>
<feature type="signal peptide" evidence="1">
    <location>
        <begin position="1"/>
        <end position="29"/>
    </location>
</feature>
<dbReference type="Proteomes" id="UP000193487">
    <property type="component" value="Unassembled WGS sequence"/>
</dbReference>
<feature type="chain" id="PRO_5038903190" evidence="1">
    <location>
        <begin position="30"/>
        <end position="70"/>
    </location>
</feature>
<organism evidence="3 4">
    <name type="scientific">Mycobacterium kyorinense</name>
    <dbReference type="NCBI Taxonomy" id="487514"/>
    <lineage>
        <taxon>Bacteria</taxon>
        <taxon>Bacillati</taxon>
        <taxon>Actinomycetota</taxon>
        <taxon>Actinomycetes</taxon>
        <taxon>Mycobacteriales</taxon>
        <taxon>Mycobacteriaceae</taxon>
        <taxon>Mycobacterium</taxon>
    </lineage>
</organism>
<evidence type="ECO:0000259" key="2">
    <source>
        <dbReference type="SMART" id="SM00894"/>
    </source>
</evidence>
<accession>A0A1X1XRK2</accession>
<name>A0A1X1XRK2_9MYCO</name>
<protein>
    <submittedName>
        <fullName evidence="3">Calcium-binding protein</fullName>
    </submittedName>
</protein>
<comment type="caution">
    <text evidence="3">The sequence shown here is derived from an EMBL/GenBank/DDBJ whole genome shotgun (WGS) entry which is preliminary data.</text>
</comment>
<evidence type="ECO:0000313" key="3">
    <source>
        <dbReference type="EMBL" id="ORW01384.1"/>
    </source>
</evidence>
<evidence type="ECO:0000313" key="4">
    <source>
        <dbReference type="Proteomes" id="UP000193487"/>
    </source>
</evidence>
<dbReference type="SMART" id="SM00894">
    <property type="entry name" value="Excalibur"/>
    <property type="match status" value="1"/>
</dbReference>
<dbReference type="Pfam" id="PF05901">
    <property type="entry name" value="Excalibur"/>
    <property type="match status" value="1"/>
</dbReference>
<dbReference type="InterPro" id="IPR008613">
    <property type="entry name" value="Excalibur_Ca-bd_domain"/>
</dbReference>
<proteinExistence type="predicted"/>
<reference evidence="3 4" key="1">
    <citation type="submission" date="2016-01" db="EMBL/GenBank/DDBJ databases">
        <title>The new phylogeny of the genus Mycobacterium.</title>
        <authorList>
            <person name="Tarcisio F."/>
            <person name="Conor M."/>
            <person name="Antonella G."/>
            <person name="Elisabetta G."/>
            <person name="Giulia F.S."/>
            <person name="Sara T."/>
            <person name="Anna F."/>
            <person name="Clotilde B."/>
            <person name="Roberto B."/>
            <person name="Veronica D.S."/>
            <person name="Fabio R."/>
            <person name="Monica P."/>
            <person name="Olivier J."/>
            <person name="Enrico T."/>
            <person name="Nicola S."/>
        </authorList>
    </citation>
    <scope>NUCLEOTIDE SEQUENCE [LARGE SCALE GENOMIC DNA]</scope>
    <source>
        <strain evidence="3 4">DSM 45166</strain>
    </source>
</reference>